<feature type="region of interest" description="Disordered" evidence="1">
    <location>
        <begin position="1"/>
        <end position="22"/>
    </location>
</feature>
<evidence type="ECO:0000313" key="3">
    <source>
        <dbReference type="Proteomes" id="UP001162483"/>
    </source>
</evidence>
<evidence type="ECO:0008006" key="4">
    <source>
        <dbReference type="Google" id="ProtNLM"/>
    </source>
</evidence>
<accession>A0ABN9EXQ4</accession>
<sequence length="245" mass="27158">GYLKCDTDDGCDPKEQEEGGGEELFDTVHSSIVSGESIRFFVNVNLEGPQSTTENESAGCVLLHTSRKYLKLKNFEEEVRAHRDLDGFLAKASIILDETATSLDDVLREMLKHFVEDPENAEPSCNFDKIMSTLFTDSEAPREGNVHLLSDTIQGGHRHSDRGSVPAVMALYNLHYKVTSATTCLYQPAGEAAELGGKFLRSAVCHPCSGSSQNEKYQNCDRSWTDVCHNVFGHRIQAKALRNEN</sequence>
<dbReference type="EMBL" id="CATNWA010016017">
    <property type="protein sequence ID" value="CAI9589024.1"/>
    <property type="molecule type" value="Genomic_DNA"/>
</dbReference>
<name>A0ABN9EXQ4_9NEOB</name>
<dbReference type="Proteomes" id="UP001162483">
    <property type="component" value="Unassembled WGS sequence"/>
</dbReference>
<reference evidence="2" key="1">
    <citation type="submission" date="2023-05" db="EMBL/GenBank/DDBJ databases">
        <authorList>
            <person name="Stuckert A."/>
        </authorList>
    </citation>
    <scope>NUCLEOTIDE SEQUENCE</scope>
</reference>
<feature type="non-terminal residue" evidence="2">
    <location>
        <position position="1"/>
    </location>
</feature>
<proteinExistence type="predicted"/>
<evidence type="ECO:0000256" key="1">
    <source>
        <dbReference type="SAM" id="MobiDB-lite"/>
    </source>
</evidence>
<organism evidence="2 3">
    <name type="scientific">Staurois parvus</name>
    <dbReference type="NCBI Taxonomy" id="386267"/>
    <lineage>
        <taxon>Eukaryota</taxon>
        <taxon>Metazoa</taxon>
        <taxon>Chordata</taxon>
        <taxon>Craniata</taxon>
        <taxon>Vertebrata</taxon>
        <taxon>Euteleostomi</taxon>
        <taxon>Amphibia</taxon>
        <taxon>Batrachia</taxon>
        <taxon>Anura</taxon>
        <taxon>Neobatrachia</taxon>
        <taxon>Ranoidea</taxon>
        <taxon>Ranidae</taxon>
        <taxon>Staurois</taxon>
    </lineage>
</organism>
<comment type="caution">
    <text evidence="2">The sequence shown here is derived from an EMBL/GenBank/DDBJ whole genome shotgun (WGS) entry which is preliminary data.</text>
</comment>
<keyword evidence="3" id="KW-1185">Reference proteome</keyword>
<protein>
    <recommendedName>
        <fullName evidence="4">Brain-derived neurotrophic factor</fullName>
    </recommendedName>
</protein>
<gene>
    <name evidence="2" type="ORF">SPARVUS_LOCUS10832575</name>
</gene>
<feature type="compositionally biased region" description="Basic and acidic residues" evidence="1">
    <location>
        <begin position="1"/>
        <end position="17"/>
    </location>
</feature>
<evidence type="ECO:0000313" key="2">
    <source>
        <dbReference type="EMBL" id="CAI9589024.1"/>
    </source>
</evidence>